<accession>A0A7L3UWI2</accession>
<dbReference type="InterPro" id="IPR036116">
    <property type="entry name" value="FN3_sf"/>
</dbReference>
<protein>
    <submittedName>
        <fullName evidence="2">DCC protein</fullName>
    </submittedName>
</protein>
<evidence type="ECO:0000259" key="1">
    <source>
        <dbReference type="PROSITE" id="PS50853"/>
    </source>
</evidence>
<dbReference type="InterPro" id="IPR013783">
    <property type="entry name" value="Ig-like_fold"/>
</dbReference>
<evidence type="ECO:0000313" key="2">
    <source>
        <dbReference type="EMBL" id="NXV56139.1"/>
    </source>
</evidence>
<feature type="non-terminal residue" evidence="2">
    <location>
        <position position="1"/>
    </location>
</feature>
<proteinExistence type="predicted"/>
<dbReference type="Gene3D" id="2.60.40.10">
    <property type="entry name" value="Immunoglobulins"/>
    <property type="match status" value="1"/>
</dbReference>
<feature type="domain" description="Fibronectin type-III" evidence="1">
    <location>
        <begin position="1"/>
        <end position="73"/>
    </location>
</feature>
<sequence length="73" mass="8555">FPHFPLSDAPLQGFRLYWKEKGTEKEQSVDVDGRSYLLEGLKKFQEYELRMLGYNRHGEGMGAEEIRVCTWAD</sequence>
<reference evidence="2 3" key="1">
    <citation type="submission" date="2019-09" db="EMBL/GenBank/DDBJ databases">
        <title>Bird 10,000 Genomes (B10K) Project - Family phase.</title>
        <authorList>
            <person name="Zhang G."/>
        </authorList>
    </citation>
    <scope>NUCLEOTIDE SEQUENCE [LARGE SCALE GENOMIC DNA]</scope>
    <source>
        <strain evidence="2">OUT-0049</strain>
        <tissue evidence="2">Muscle</tissue>
    </source>
</reference>
<dbReference type="CDD" id="cd00063">
    <property type="entry name" value="FN3"/>
    <property type="match status" value="1"/>
</dbReference>
<feature type="non-terminal residue" evidence="2">
    <location>
        <position position="73"/>
    </location>
</feature>
<dbReference type="SUPFAM" id="SSF49265">
    <property type="entry name" value="Fibronectin type III"/>
    <property type="match status" value="1"/>
</dbReference>
<dbReference type="Proteomes" id="UP000553862">
    <property type="component" value="Unassembled WGS sequence"/>
</dbReference>
<dbReference type="AlphaFoldDB" id="A0A7L3UWI2"/>
<gene>
    <name evidence="2" type="primary">Dcc</name>
    <name evidence="2" type="ORF">MOLATE_R17210</name>
</gene>
<dbReference type="PROSITE" id="PS50853">
    <property type="entry name" value="FN3"/>
    <property type="match status" value="1"/>
</dbReference>
<dbReference type="EMBL" id="VZUF01131568">
    <property type="protein sequence ID" value="NXV56139.1"/>
    <property type="molecule type" value="Genomic_DNA"/>
</dbReference>
<name>A0A7L3UWI2_MOLAT</name>
<dbReference type="InterPro" id="IPR003961">
    <property type="entry name" value="FN3_dom"/>
</dbReference>
<evidence type="ECO:0000313" key="3">
    <source>
        <dbReference type="Proteomes" id="UP000553862"/>
    </source>
</evidence>
<keyword evidence="3" id="KW-1185">Reference proteome</keyword>
<comment type="caution">
    <text evidence="2">The sequence shown here is derived from an EMBL/GenBank/DDBJ whole genome shotgun (WGS) entry which is preliminary data.</text>
</comment>
<dbReference type="Pfam" id="PF00041">
    <property type="entry name" value="fn3"/>
    <property type="match status" value="1"/>
</dbReference>
<organism evidence="2 3">
    <name type="scientific">Molothrus ater</name>
    <name type="common">Brown-headed cowbird</name>
    <dbReference type="NCBI Taxonomy" id="84834"/>
    <lineage>
        <taxon>Eukaryota</taxon>
        <taxon>Metazoa</taxon>
        <taxon>Chordata</taxon>
        <taxon>Craniata</taxon>
        <taxon>Vertebrata</taxon>
        <taxon>Euteleostomi</taxon>
        <taxon>Archelosauria</taxon>
        <taxon>Archosauria</taxon>
        <taxon>Dinosauria</taxon>
        <taxon>Saurischia</taxon>
        <taxon>Theropoda</taxon>
        <taxon>Coelurosauria</taxon>
        <taxon>Aves</taxon>
        <taxon>Neognathae</taxon>
        <taxon>Neoaves</taxon>
        <taxon>Telluraves</taxon>
        <taxon>Australaves</taxon>
        <taxon>Passeriformes</taxon>
        <taxon>Passeroidea</taxon>
        <taxon>Icteridae</taxon>
        <taxon>Molothrus</taxon>
    </lineage>
</organism>